<evidence type="ECO:0000313" key="2">
    <source>
        <dbReference type="EMBL" id="AWV98432.1"/>
    </source>
</evidence>
<dbReference type="Proteomes" id="UP000249873">
    <property type="component" value="Chromosome"/>
</dbReference>
<keyword evidence="3" id="KW-1185">Reference proteome</keyword>
<dbReference type="RefSeq" id="WP_111371625.1">
    <property type="nucleotide sequence ID" value="NZ_CP029480.1"/>
</dbReference>
<keyword evidence="1" id="KW-0472">Membrane</keyword>
<dbReference type="Pfam" id="PF04087">
    <property type="entry name" value="DUF389"/>
    <property type="match status" value="1"/>
</dbReference>
<dbReference type="NCBIfam" id="TIGR00341">
    <property type="entry name" value="TIGR00341 family protein"/>
    <property type="match status" value="1"/>
</dbReference>
<feature type="transmembrane region" description="Helical" evidence="1">
    <location>
        <begin position="188"/>
        <end position="211"/>
    </location>
</feature>
<protein>
    <submittedName>
        <fullName evidence="2">TIGR00341 family protein</fullName>
    </submittedName>
</protein>
<dbReference type="KEGG" id="als:DJ013_09695"/>
<feature type="transmembrane region" description="Helical" evidence="1">
    <location>
        <begin position="100"/>
        <end position="121"/>
    </location>
</feature>
<reference evidence="2 3" key="1">
    <citation type="submission" date="2018-05" db="EMBL/GenBank/DDBJ databases">
        <title>Complete genome sequence of Arcticibacterium luteifluviistationis SM1504T, a cytophagaceae bacterium isolated from Arctic surface seawater.</title>
        <authorList>
            <person name="Li Y."/>
            <person name="Qin Q.-L."/>
        </authorList>
    </citation>
    <scope>NUCLEOTIDE SEQUENCE [LARGE SCALE GENOMIC DNA]</scope>
    <source>
        <strain evidence="2 3">SM1504</strain>
    </source>
</reference>
<gene>
    <name evidence="2" type="ORF">DJ013_09695</name>
</gene>
<feature type="transmembrane region" description="Helical" evidence="1">
    <location>
        <begin position="133"/>
        <end position="153"/>
    </location>
</feature>
<sequence>MIQIWNEIKGLTKRFLDLESDRASYNEIIERIEAGVEFRGTNLWILIFAILVASVGLNMNSTAVVIGAMLISPLMGPIIGLGLGVGIYDFQLIKKSFRSLAAAVIISVLASALYFALSPLSDAQSELLSRTTPTVWDVLISFFGGLAGIVAFTRKDKSNAIPGVAIATALMPPLCTAGYAIATLNLTYFMGAFYLFFINSVFISISSMIIIRFLKIPSKKWVDEKQQKKMRSYVFLVAVVTIVPSVFMAVDIVQRSIFARNANLFIENEFDYPDTNVIEHDVTPKDSKIEVFLFGSPINAIEIKRLESELADYNLADAQLIIRQNQQNFDLPDAESMRTGIIEDLYRKNEDLVKNKDEKIGLLEKELSAYKSNQLIQADVCKELEVQYPQIDASAFNTMLIHHKEAAVDTVTMVYINAVKPIKSTDLKKMKEWLKVRLKTEKINIVQN</sequence>
<dbReference type="InterPro" id="IPR005240">
    <property type="entry name" value="DUF389"/>
</dbReference>
<dbReference type="AlphaFoldDB" id="A0A2Z4GAX9"/>
<dbReference type="PANTHER" id="PTHR20992:SF9">
    <property type="entry name" value="AT15442P-RELATED"/>
    <property type="match status" value="1"/>
</dbReference>
<organism evidence="2 3">
    <name type="scientific">Arcticibacterium luteifluviistationis</name>
    <dbReference type="NCBI Taxonomy" id="1784714"/>
    <lineage>
        <taxon>Bacteria</taxon>
        <taxon>Pseudomonadati</taxon>
        <taxon>Bacteroidota</taxon>
        <taxon>Cytophagia</taxon>
        <taxon>Cytophagales</taxon>
        <taxon>Leadbetterellaceae</taxon>
        <taxon>Arcticibacterium</taxon>
    </lineage>
</organism>
<feature type="transmembrane region" description="Helical" evidence="1">
    <location>
        <begin position="41"/>
        <end position="59"/>
    </location>
</feature>
<keyword evidence="1" id="KW-0812">Transmembrane</keyword>
<name>A0A2Z4GAX9_9BACT</name>
<proteinExistence type="predicted"/>
<feature type="transmembrane region" description="Helical" evidence="1">
    <location>
        <begin position="232"/>
        <end position="250"/>
    </location>
</feature>
<feature type="transmembrane region" description="Helical" evidence="1">
    <location>
        <begin position="65"/>
        <end position="88"/>
    </location>
</feature>
<evidence type="ECO:0000313" key="3">
    <source>
        <dbReference type="Proteomes" id="UP000249873"/>
    </source>
</evidence>
<accession>A0A2Z4GAX9</accession>
<dbReference type="OrthoDB" id="9790659at2"/>
<evidence type="ECO:0000256" key="1">
    <source>
        <dbReference type="SAM" id="Phobius"/>
    </source>
</evidence>
<feature type="transmembrane region" description="Helical" evidence="1">
    <location>
        <begin position="160"/>
        <end position="182"/>
    </location>
</feature>
<dbReference type="EMBL" id="CP029480">
    <property type="protein sequence ID" value="AWV98432.1"/>
    <property type="molecule type" value="Genomic_DNA"/>
</dbReference>
<dbReference type="PANTHER" id="PTHR20992">
    <property type="entry name" value="AT15442P-RELATED"/>
    <property type="match status" value="1"/>
</dbReference>
<keyword evidence="1" id="KW-1133">Transmembrane helix</keyword>